<dbReference type="Pfam" id="PF11306">
    <property type="entry name" value="DUF3108"/>
    <property type="match status" value="1"/>
</dbReference>
<reference evidence="3 4" key="1">
    <citation type="submission" date="2018-03" db="EMBL/GenBank/DDBJ databases">
        <title>Draft Genome Sequences of the Obligatory Marine Myxobacteria Enhygromyxa salina SWB007.</title>
        <authorList>
            <person name="Poehlein A."/>
            <person name="Moghaddam J.A."/>
            <person name="Harms H."/>
            <person name="Alanjari M."/>
            <person name="Koenig G.M."/>
            <person name="Daniel R."/>
            <person name="Schaeberle T.F."/>
        </authorList>
    </citation>
    <scope>NUCLEOTIDE SEQUENCE [LARGE SCALE GENOMIC DNA]</scope>
    <source>
        <strain evidence="3 4">SWB007</strain>
    </source>
</reference>
<feature type="signal peptide" evidence="2">
    <location>
        <begin position="1"/>
        <end position="25"/>
    </location>
</feature>
<accession>A0A2S9Y7R5</accession>
<dbReference type="RefSeq" id="WP_106092620.1">
    <property type="nucleotide sequence ID" value="NZ_PVNL01000117.1"/>
</dbReference>
<evidence type="ECO:0000313" key="4">
    <source>
        <dbReference type="Proteomes" id="UP000238823"/>
    </source>
</evidence>
<dbReference type="EMBL" id="PVNL01000117">
    <property type="protein sequence ID" value="PRQ01143.1"/>
    <property type="molecule type" value="Genomic_DNA"/>
</dbReference>
<proteinExistence type="predicted"/>
<organism evidence="3 4">
    <name type="scientific">Enhygromyxa salina</name>
    <dbReference type="NCBI Taxonomy" id="215803"/>
    <lineage>
        <taxon>Bacteria</taxon>
        <taxon>Pseudomonadati</taxon>
        <taxon>Myxococcota</taxon>
        <taxon>Polyangia</taxon>
        <taxon>Nannocystales</taxon>
        <taxon>Nannocystaceae</taxon>
        <taxon>Enhygromyxa</taxon>
    </lineage>
</organism>
<gene>
    <name evidence="3" type="ORF">ENSA7_57480</name>
</gene>
<sequence length="387" mass="41934">MFSTRAITAALAVLVTLSLGAPASAAAPTKRDQTQIARQAQEEARARAEQNGSIDGSEPRRSTRGDASRLPRMHSPMVHAKPKPSREPVVGWSSALGQPEFDDRRRRLPAAPVPAGYIPAIRVGERFVFDVYFAGNPAGLAEAGVVEYQADPRGDAPQGSGKYRLEGQAVTSGVVSLLASMEDRMITWIDAGNGAVISSVNILDRSGLGVGKGYRRRVTEIEYEGRGSIRITDAKDEKTTKMTRQVPRDTFDPLSAMAWVRSLDLAEGEMVSAHAMDGKVLLKVEVIGRGKAKLDPMPSVAQGLGVGPDDIHLLEGTLSWVDRYGAVREDLRKYSFRAYVTHDERRLLLAIETDMWLGVLKLVLNRYDPPSAGHAGHAGHGPSPRPD</sequence>
<dbReference type="InterPro" id="IPR021457">
    <property type="entry name" value="DUF3108"/>
</dbReference>
<dbReference type="OrthoDB" id="9808473at2"/>
<name>A0A2S9Y7R5_9BACT</name>
<evidence type="ECO:0000313" key="3">
    <source>
        <dbReference type="EMBL" id="PRQ01143.1"/>
    </source>
</evidence>
<comment type="caution">
    <text evidence="3">The sequence shown here is derived from an EMBL/GenBank/DDBJ whole genome shotgun (WGS) entry which is preliminary data.</text>
</comment>
<evidence type="ECO:0000256" key="1">
    <source>
        <dbReference type="SAM" id="MobiDB-lite"/>
    </source>
</evidence>
<feature type="region of interest" description="Disordered" evidence="1">
    <location>
        <begin position="23"/>
        <end position="91"/>
    </location>
</feature>
<feature type="compositionally biased region" description="Basic and acidic residues" evidence="1">
    <location>
        <begin position="57"/>
        <end position="69"/>
    </location>
</feature>
<feature type="chain" id="PRO_5015528760" evidence="2">
    <location>
        <begin position="26"/>
        <end position="387"/>
    </location>
</feature>
<dbReference type="AlphaFoldDB" id="A0A2S9Y7R5"/>
<evidence type="ECO:0000256" key="2">
    <source>
        <dbReference type="SAM" id="SignalP"/>
    </source>
</evidence>
<protein>
    <submittedName>
        <fullName evidence="3">Uncharacterized protein</fullName>
    </submittedName>
</protein>
<dbReference type="Proteomes" id="UP000238823">
    <property type="component" value="Unassembled WGS sequence"/>
</dbReference>
<keyword evidence="2" id="KW-0732">Signal</keyword>